<evidence type="ECO:0008006" key="9">
    <source>
        <dbReference type="Google" id="ProtNLM"/>
    </source>
</evidence>
<dbReference type="SUPFAM" id="SSF48264">
    <property type="entry name" value="Cytochrome P450"/>
    <property type="match status" value="1"/>
</dbReference>
<dbReference type="PROSITE" id="PS00086">
    <property type="entry name" value="CYTOCHROME_P450"/>
    <property type="match status" value="1"/>
</dbReference>
<keyword evidence="4 5" id="KW-0408">Iron</keyword>
<evidence type="ECO:0000256" key="3">
    <source>
        <dbReference type="ARBA" id="ARBA00023002"/>
    </source>
</evidence>
<dbReference type="InterPro" id="IPR036396">
    <property type="entry name" value="Cyt_P450_sf"/>
</dbReference>
<protein>
    <recommendedName>
        <fullName evidence="9">Cytochrome P450</fullName>
    </recommendedName>
</protein>
<evidence type="ECO:0000256" key="1">
    <source>
        <dbReference type="ARBA" id="ARBA00010617"/>
    </source>
</evidence>
<name>A0ABP9YJX9_9FUNG</name>
<dbReference type="Proteomes" id="UP001473302">
    <property type="component" value="Unassembled WGS sequence"/>
</dbReference>
<evidence type="ECO:0000256" key="2">
    <source>
        <dbReference type="ARBA" id="ARBA00022723"/>
    </source>
</evidence>
<dbReference type="Pfam" id="PF00067">
    <property type="entry name" value="p450"/>
    <property type="match status" value="1"/>
</dbReference>
<dbReference type="Gene3D" id="1.10.630.10">
    <property type="entry name" value="Cytochrome P450"/>
    <property type="match status" value="1"/>
</dbReference>
<keyword evidence="6" id="KW-0732">Signal</keyword>
<keyword evidence="3 5" id="KW-0560">Oxidoreductase</keyword>
<feature type="chain" id="PRO_5045673352" description="Cytochrome P450" evidence="6">
    <location>
        <begin position="22"/>
        <end position="493"/>
    </location>
</feature>
<gene>
    <name evidence="7" type="ORF">MFLAVUS_000519</name>
</gene>
<feature type="signal peptide" evidence="6">
    <location>
        <begin position="1"/>
        <end position="21"/>
    </location>
</feature>
<evidence type="ECO:0000256" key="4">
    <source>
        <dbReference type="ARBA" id="ARBA00023004"/>
    </source>
</evidence>
<reference evidence="7 8" key="1">
    <citation type="submission" date="2024-04" db="EMBL/GenBank/DDBJ databases">
        <title>genome sequences of Mucor flavus KT1a and Helicostylum pulchrum KT1b strains isolated from the surface of a dry-aged beef.</title>
        <authorList>
            <person name="Toyotome T."/>
            <person name="Hosono M."/>
            <person name="Torimaru M."/>
            <person name="Fukuda K."/>
            <person name="Mikami N."/>
        </authorList>
    </citation>
    <scope>NUCLEOTIDE SEQUENCE [LARGE SCALE GENOMIC DNA]</scope>
    <source>
        <strain evidence="7 8">KT1a</strain>
    </source>
</reference>
<dbReference type="InterPro" id="IPR001128">
    <property type="entry name" value="Cyt_P450"/>
</dbReference>
<dbReference type="InterPro" id="IPR017972">
    <property type="entry name" value="Cyt_P450_CS"/>
</dbReference>
<accession>A0ABP9YJX9</accession>
<keyword evidence="8" id="KW-1185">Reference proteome</keyword>
<keyword evidence="5" id="KW-0503">Monooxygenase</keyword>
<organism evidence="7 8">
    <name type="scientific">Mucor flavus</name>
    <dbReference type="NCBI Taxonomy" id="439312"/>
    <lineage>
        <taxon>Eukaryota</taxon>
        <taxon>Fungi</taxon>
        <taxon>Fungi incertae sedis</taxon>
        <taxon>Mucoromycota</taxon>
        <taxon>Mucoromycotina</taxon>
        <taxon>Mucoromycetes</taxon>
        <taxon>Mucorales</taxon>
        <taxon>Mucorineae</taxon>
        <taxon>Mucoraceae</taxon>
        <taxon>Mucor</taxon>
    </lineage>
</organism>
<dbReference type="PRINTS" id="PR00463">
    <property type="entry name" value="EP450I"/>
</dbReference>
<dbReference type="PRINTS" id="PR00385">
    <property type="entry name" value="P450"/>
</dbReference>
<evidence type="ECO:0000256" key="5">
    <source>
        <dbReference type="RuleBase" id="RU000461"/>
    </source>
</evidence>
<keyword evidence="5" id="KW-0349">Heme</keyword>
<evidence type="ECO:0000256" key="6">
    <source>
        <dbReference type="SAM" id="SignalP"/>
    </source>
</evidence>
<dbReference type="InterPro" id="IPR002401">
    <property type="entry name" value="Cyt_P450_E_grp-I"/>
</dbReference>
<comment type="caution">
    <text evidence="7">The sequence shown here is derived from an EMBL/GenBank/DDBJ whole genome shotgun (WGS) entry which is preliminary data.</text>
</comment>
<proteinExistence type="inferred from homology"/>
<dbReference type="EMBL" id="BAABUK010000002">
    <property type="protein sequence ID" value="GAA5807165.1"/>
    <property type="molecule type" value="Genomic_DNA"/>
</dbReference>
<evidence type="ECO:0000313" key="8">
    <source>
        <dbReference type="Proteomes" id="UP001473302"/>
    </source>
</evidence>
<sequence>MSFFSLKSSLLALTAIAGALALKYPDRALFDEHRENVPHPDGLPILGSLLTVSKNKDRYFEFLLEIYEQLDTLTFRSSSLTIQPNFSNYNKSDSFKDTFHNFLGDGIFNTDGENWRLQRRTASQIFHVKNFQTEFSSIFVRHIQVMSGHIFDKAADLSQPIDFHEIMLKFTMDTFVEIAFGVKIDSLLKQVEFAESFDAIQFHNFRSLVFPLHTVTNKIKETLNFKSDKKTIAQHMSIVNAFVYDIIKERRSQPEKTEEAYFKTDLLLRFMKAKNSKGNLYTDEDLRNSILNFIVAGRDTSAQTLSWFFYNVMLYPRIENELLDEIIEFIPDGIENDTVKLYEAIQEMTYSHAVLYEVLRLYPAVPGNRKQALKDDVLPDGTVVYKGDEITFQPFCQGRHEKVWGPDAKEFKPERWISEKGDLIKMDGGKFVAFHAGPRVCLGQNMATLEILIAMVLLLKNYKFRSFPGHKVEFSNQVTLSMKNGMKVYVEKR</sequence>
<dbReference type="PANTHER" id="PTHR24296">
    <property type="entry name" value="CYTOCHROME P450"/>
    <property type="match status" value="1"/>
</dbReference>
<comment type="similarity">
    <text evidence="1 5">Belongs to the cytochrome P450 family.</text>
</comment>
<keyword evidence="2 5" id="KW-0479">Metal-binding</keyword>
<evidence type="ECO:0000313" key="7">
    <source>
        <dbReference type="EMBL" id="GAA5807165.1"/>
    </source>
</evidence>